<evidence type="ECO:0000313" key="2">
    <source>
        <dbReference type="EMBL" id="KAF7638307.1"/>
    </source>
</evidence>
<comment type="caution">
    <text evidence="2">The sequence shown here is derived from an EMBL/GenBank/DDBJ whole genome shotgun (WGS) entry which is preliminary data.</text>
</comment>
<dbReference type="AlphaFoldDB" id="A0A8S9ZXG6"/>
<gene>
    <name evidence="2" type="ORF">Mgra_00002281</name>
</gene>
<protein>
    <submittedName>
        <fullName evidence="2">CSN8_PSD8_EIF3K domain-containing protein</fullName>
    </submittedName>
</protein>
<dbReference type="Pfam" id="PF10075">
    <property type="entry name" value="CSN8_PSD8_EIF3K"/>
    <property type="match status" value="1"/>
</dbReference>
<name>A0A8S9ZXG6_9BILA</name>
<proteinExistence type="predicted"/>
<keyword evidence="3" id="KW-1185">Reference proteome</keyword>
<reference evidence="2" key="1">
    <citation type="journal article" date="2020" name="Ecol. Evol.">
        <title>Genome structure and content of the rice root-knot nematode (Meloidogyne graminicola).</title>
        <authorList>
            <person name="Phan N.T."/>
            <person name="Danchin E.G.J."/>
            <person name="Klopp C."/>
            <person name="Perfus-Barbeoch L."/>
            <person name="Kozlowski D.K."/>
            <person name="Koutsovoulos G.D."/>
            <person name="Lopez-Roques C."/>
            <person name="Bouchez O."/>
            <person name="Zahm M."/>
            <person name="Besnard G."/>
            <person name="Bellafiore S."/>
        </authorList>
    </citation>
    <scope>NUCLEOTIDE SEQUENCE</scope>
    <source>
        <strain evidence="2">VN-18</strain>
    </source>
</reference>
<evidence type="ECO:0000313" key="3">
    <source>
        <dbReference type="Proteomes" id="UP000605970"/>
    </source>
</evidence>
<organism evidence="2 3">
    <name type="scientific">Meloidogyne graminicola</name>
    <dbReference type="NCBI Taxonomy" id="189291"/>
    <lineage>
        <taxon>Eukaryota</taxon>
        <taxon>Metazoa</taxon>
        <taxon>Ecdysozoa</taxon>
        <taxon>Nematoda</taxon>
        <taxon>Chromadorea</taxon>
        <taxon>Rhabditida</taxon>
        <taxon>Tylenchina</taxon>
        <taxon>Tylenchomorpha</taxon>
        <taxon>Tylenchoidea</taxon>
        <taxon>Meloidogynidae</taxon>
        <taxon>Meloidogyninae</taxon>
        <taxon>Meloidogyne</taxon>
    </lineage>
</organism>
<dbReference type="Proteomes" id="UP000605970">
    <property type="component" value="Unassembled WGS sequence"/>
</dbReference>
<dbReference type="EMBL" id="JABEBT010000013">
    <property type="protein sequence ID" value="KAF7638307.1"/>
    <property type="molecule type" value="Genomic_DNA"/>
</dbReference>
<accession>A0A8S9ZXG6</accession>
<feature type="domain" description="CSN8/PSMD8/EIF3K" evidence="1">
    <location>
        <begin position="57"/>
        <end position="162"/>
    </location>
</feature>
<evidence type="ECO:0000259" key="1">
    <source>
        <dbReference type="Pfam" id="PF10075"/>
    </source>
</evidence>
<dbReference type="OrthoDB" id="10254945at2759"/>
<dbReference type="InterPro" id="IPR033464">
    <property type="entry name" value="CSN8_PSD8_EIF3K"/>
</dbReference>
<sequence length="243" mass="28027">MQMSIHVHMNIQNSQFLFIFKLIMTFKKEDLQEEHIYDHLTVLQMEEVKIGNKVTSNQYAEIILGHLVLNRLIQAKFCYLRAIEQLEGDTELIKQIWEFGYHIYMKEHTAALKVCKNTLLTCHSLQHYVIEIRNRLSAKLLQLVARTYTTISLKKFVEMMCLMNEGGSKRVQNTSFLKTLTDLYNPRYGHDASDSNKTNSIVKSLWQMNLENLASIVKSSVFFDVMESSTSNSTSGTGSNSNN</sequence>